<dbReference type="HOGENOM" id="CLU_037980_2_0_1"/>
<feature type="domain" description="DUF7330" evidence="3">
    <location>
        <begin position="308"/>
        <end position="433"/>
    </location>
</feature>
<evidence type="ECO:0000259" key="3">
    <source>
        <dbReference type="Pfam" id="PF24016"/>
    </source>
</evidence>
<name>A0A060SDY7_PYCCI</name>
<dbReference type="EMBL" id="CCBP010000115">
    <property type="protein sequence ID" value="CDO72585.1"/>
    <property type="molecule type" value="Genomic_DNA"/>
</dbReference>
<proteinExistence type="predicted"/>
<feature type="region of interest" description="Disordered" evidence="1">
    <location>
        <begin position="1"/>
        <end position="69"/>
    </location>
</feature>
<protein>
    <recommendedName>
        <fullName evidence="3">DUF7330 domain-containing protein</fullName>
    </recommendedName>
</protein>
<keyword evidence="2" id="KW-1133">Transmembrane helix</keyword>
<dbReference type="OrthoDB" id="5570013at2759"/>
<dbReference type="STRING" id="5643.A0A060SDY7"/>
<dbReference type="AlphaFoldDB" id="A0A060SDY7"/>
<reference evidence="4" key="1">
    <citation type="submission" date="2014-01" db="EMBL/GenBank/DDBJ databases">
        <title>The genome of the white-rot fungus Pycnoporus cinnabarinus: a basidiomycete model with a versatile arsenal for lignocellulosic biomass breakdown.</title>
        <authorList>
            <person name="Levasseur A."/>
            <person name="Lomascolo A."/>
            <person name="Ruiz-Duenas F.J."/>
            <person name="Uzan E."/>
            <person name="Piumi F."/>
            <person name="Kues U."/>
            <person name="Ram A.F.J."/>
            <person name="Murat C."/>
            <person name="Haon M."/>
            <person name="Benoit I."/>
            <person name="Arfi Y."/>
            <person name="Chevret D."/>
            <person name="Drula E."/>
            <person name="Kwon M.J."/>
            <person name="Gouret P."/>
            <person name="Lesage-Meessen L."/>
            <person name="Lombard V."/>
            <person name="Mariette J."/>
            <person name="Noirot C."/>
            <person name="Park J."/>
            <person name="Patyshakuliyeva A."/>
            <person name="Wieneger R.A.B."/>
            <person name="Wosten H.A.B."/>
            <person name="Martin F."/>
            <person name="Coutinho P.M."/>
            <person name="de Vries R."/>
            <person name="Martinez A.T."/>
            <person name="Klopp C."/>
            <person name="Pontarotti P."/>
            <person name="Henrissat B."/>
            <person name="Record E."/>
        </authorList>
    </citation>
    <scope>NUCLEOTIDE SEQUENCE [LARGE SCALE GENOMIC DNA]</scope>
    <source>
        <strain evidence="4">BRFM137</strain>
    </source>
</reference>
<keyword evidence="2" id="KW-0472">Membrane</keyword>
<dbReference type="Pfam" id="PF24016">
    <property type="entry name" value="DUF7330"/>
    <property type="match status" value="1"/>
</dbReference>
<accession>A0A060SDY7</accession>
<evidence type="ECO:0000256" key="1">
    <source>
        <dbReference type="SAM" id="MobiDB-lite"/>
    </source>
</evidence>
<comment type="caution">
    <text evidence="4">The sequence shown here is derived from an EMBL/GenBank/DDBJ whole genome shotgun (WGS) entry which is preliminary data.</text>
</comment>
<evidence type="ECO:0000313" key="5">
    <source>
        <dbReference type="Proteomes" id="UP000029665"/>
    </source>
</evidence>
<organism evidence="4 5">
    <name type="scientific">Pycnoporus cinnabarinus</name>
    <name type="common">Cinnabar-red polypore</name>
    <name type="synonym">Trametes cinnabarina</name>
    <dbReference type="NCBI Taxonomy" id="5643"/>
    <lineage>
        <taxon>Eukaryota</taxon>
        <taxon>Fungi</taxon>
        <taxon>Dikarya</taxon>
        <taxon>Basidiomycota</taxon>
        <taxon>Agaricomycotina</taxon>
        <taxon>Agaricomycetes</taxon>
        <taxon>Polyporales</taxon>
        <taxon>Polyporaceae</taxon>
        <taxon>Trametes</taxon>
    </lineage>
</organism>
<evidence type="ECO:0000313" key="4">
    <source>
        <dbReference type="EMBL" id="CDO72585.1"/>
    </source>
</evidence>
<keyword evidence="5" id="KW-1185">Reference proteome</keyword>
<dbReference type="Proteomes" id="UP000029665">
    <property type="component" value="Unassembled WGS sequence"/>
</dbReference>
<sequence length="495" mass="54091">MILLDDTPESLAKSRLPTRRSESVDEEYAAPPPAYPGSFSSSQPPDVEAHAGALHPSIGHPRHDAERRKHAPRRYLKALGIGALIWVGIGFLVRSAFAVVHWNRSTFSQGQTADHLDRPHRISTLPRPIDGKVERCVSASSVIQLLDSRAESVVSFDLPLYADVLYIFGRGALSRGTITFMPMEGERPRSGFPDRVVKVDITTTYQAKFALDAVNFCLLERLAGQHGIGILTPSGEDHDLDLLDFKIDVRFPLPAQGLWPSPVNSFETNLPLFRHNMHDLNGIVKFDSVSFISRNAPMHIEYLVANEATVTTSNAVIKGSFNVTRSLFVQTSNQDIDAAVELGNRGWDATKLTLLNQNGAIDARLSLVSQHMGRGNEYDVVARTENGRLSLPISSQPVYSKLLVDAHTSNAPASVKVPITFEGRIEARTSNADATVGCDPLAKDPTGNRRLHECMFEQRSVESVNGSVRWPQLYGNVGGKVSVVSSNSPVSVTSG</sequence>
<evidence type="ECO:0000256" key="2">
    <source>
        <dbReference type="SAM" id="Phobius"/>
    </source>
</evidence>
<dbReference type="InterPro" id="IPR055754">
    <property type="entry name" value="DUF7330"/>
</dbReference>
<gene>
    <name evidence="4" type="ORF">BN946_scf184985.g4</name>
</gene>
<feature type="transmembrane region" description="Helical" evidence="2">
    <location>
        <begin position="78"/>
        <end position="102"/>
    </location>
</feature>
<dbReference type="OMA" id="SEWAIDE"/>
<keyword evidence="2" id="KW-0812">Transmembrane</keyword>